<reference evidence="1 2" key="1">
    <citation type="submission" date="2019-01" db="EMBL/GenBank/DDBJ databases">
        <title>Draft genome sequence of Psathyrella aberdarensis IHI B618.</title>
        <authorList>
            <person name="Buettner E."/>
            <person name="Kellner H."/>
        </authorList>
    </citation>
    <scope>NUCLEOTIDE SEQUENCE [LARGE SCALE GENOMIC DNA]</scope>
    <source>
        <strain evidence="1 2">IHI B618</strain>
    </source>
</reference>
<dbReference type="OrthoDB" id="2851121at2759"/>
<keyword evidence="2" id="KW-1185">Reference proteome</keyword>
<comment type="caution">
    <text evidence="1">The sequence shown here is derived from an EMBL/GenBank/DDBJ whole genome shotgun (WGS) entry which is preliminary data.</text>
</comment>
<evidence type="ECO:0000313" key="2">
    <source>
        <dbReference type="Proteomes" id="UP000290288"/>
    </source>
</evidence>
<name>A0A4Q2E1Z7_9AGAR</name>
<proteinExistence type="predicted"/>
<evidence type="ECO:0008006" key="3">
    <source>
        <dbReference type="Google" id="ProtNLM"/>
    </source>
</evidence>
<dbReference type="EMBL" id="SDEE01000001">
    <property type="protein sequence ID" value="RXW25774.1"/>
    <property type="molecule type" value="Genomic_DNA"/>
</dbReference>
<dbReference type="Proteomes" id="UP000290288">
    <property type="component" value="Unassembled WGS sequence"/>
</dbReference>
<sequence>MAIVCPPPAALTPHFPALDTMASAERMMLKLTVRETTTTEEKPTIHVAIPRLRSRNLEQPLLRDLPAEVMLNIFKHAVEVDSEVHTAFSSFIRPRPSSTPLSLLAISKRCNEYAADQTELWTTVSGTQHEPNVPHPELIKLWIQRAGDIRRLNFHISPREYKCPDGVPDEFTERNLRMFMQHAPRWHHIAFELNDAMAQVYLKHLLDESKPKPGAVDCVELLAGSISSHDTARNLFSSIALYSSTVTELHWAGPRNFSPPEDASLKMERLTIFSVDAHNMTELVQCLDALDAPELEELWVCISIQDPGRDGVRWSSAVSIFCEALHRLATLPEVLLIQDDDIERVETVTALQTLGSKIGLSRLSIVSSNLAKIVGDLEEHPYRIRDEHSPEYRFHEDRMDIVFG</sequence>
<dbReference type="AlphaFoldDB" id="A0A4Q2E1Z7"/>
<evidence type="ECO:0000313" key="1">
    <source>
        <dbReference type="EMBL" id="RXW25774.1"/>
    </source>
</evidence>
<accession>A0A4Q2E1Z7</accession>
<organism evidence="1 2">
    <name type="scientific">Candolleomyces aberdarensis</name>
    <dbReference type="NCBI Taxonomy" id="2316362"/>
    <lineage>
        <taxon>Eukaryota</taxon>
        <taxon>Fungi</taxon>
        <taxon>Dikarya</taxon>
        <taxon>Basidiomycota</taxon>
        <taxon>Agaricomycotina</taxon>
        <taxon>Agaricomycetes</taxon>
        <taxon>Agaricomycetidae</taxon>
        <taxon>Agaricales</taxon>
        <taxon>Agaricineae</taxon>
        <taxon>Psathyrellaceae</taxon>
        <taxon>Candolleomyces</taxon>
    </lineage>
</organism>
<gene>
    <name evidence="1" type="ORF">EST38_g100</name>
</gene>
<protein>
    <recommendedName>
        <fullName evidence="3">F-box domain-containing protein</fullName>
    </recommendedName>
</protein>